<organism evidence="1 2">
    <name type="scientific">Carpinus fangiana</name>
    <dbReference type="NCBI Taxonomy" id="176857"/>
    <lineage>
        <taxon>Eukaryota</taxon>
        <taxon>Viridiplantae</taxon>
        <taxon>Streptophyta</taxon>
        <taxon>Embryophyta</taxon>
        <taxon>Tracheophyta</taxon>
        <taxon>Spermatophyta</taxon>
        <taxon>Magnoliopsida</taxon>
        <taxon>eudicotyledons</taxon>
        <taxon>Gunneridae</taxon>
        <taxon>Pentapetalae</taxon>
        <taxon>rosids</taxon>
        <taxon>fabids</taxon>
        <taxon>Fagales</taxon>
        <taxon>Betulaceae</taxon>
        <taxon>Carpinus</taxon>
    </lineage>
</organism>
<dbReference type="EMBL" id="CM017327">
    <property type="protein sequence ID" value="KAE8100642.1"/>
    <property type="molecule type" value="Genomic_DNA"/>
</dbReference>
<dbReference type="Proteomes" id="UP000327013">
    <property type="component" value="Chromosome 7"/>
</dbReference>
<proteinExistence type="predicted"/>
<evidence type="ECO:0000313" key="2">
    <source>
        <dbReference type="Proteomes" id="UP000327013"/>
    </source>
</evidence>
<accession>A0A5N6RM71</accession>
<protein>
    <submittedName>
        <fullName evidence="1">Uncharacterized protein</fullName>
    </submittedName>
</protein>
<evidence type="ECO:0000313" key="1">
    <source>
        <dbReference type="EMBL" id="KAE8100642.1"/>
    </source>
</evidence>
<keyword evidence="2" id="KW-1185">Reference proteome</keyword>
<gene>
    <name evidence="1" type="ORF">FH972_018520</name>
</gene>
<sequence length="125" mass="13342">MASLVVSITLLYLSLIQIFTLRRYNIPRVPALLDESFVLEASSPFKCSLCSGLAKGLCPSSIIPGASGIKSYPRVDISSMALEEGRISSALTASRSISHVGSKAQTLKVSKPTTMLRAKPTSQVQ</sequence>
<name>A0A5N6RM71_9ROSI</name>
<reference evidence="1 2" key="1">
    <citation type="submission" date="2019-06" db="EMBL/GenBank/DDBJ databases">
        <title>A chromosomal-level reference genome of Carpinus fangiana (Coryloideae, Betulaceae).</title>
        <authorList>
            <person name="Yang X."/>
            <person name="Wang Z."/>
            <person name="Zhang L."/>
            <person name="Hao G."/>
            <person name="Liu J."/>
            <person name="Yang Y."/>
        </authorList>
    </citation>
    <scope>NUCLEOTIDE SEQUENCE [LARGE SCALE GENOMIC DNA]</scope>
    <source>
        <strain evidence="1">Cfa_2016G</strain>
        <tissue evidence="1">Leaf</tissue>
    </source>
</reference>
<dbReference type="AlphaFoldDB" id="A0A5N6RM71"/>